<dbReference type="SUPFAM" id="SSF55874">
    <property type="entry name" value="ATPase domain of HSP90 chaperone/DNA topoisomerase II/histidine kinase"/>
    <property type="match status" value="2"/>
</dbReference>
<sequence>MNEDEKYSFFKTRARTIDHLGREQIADCPTAVSELWKNAYDAYAENVALHIFDGDIPVACVVDDGHGMDINEFKNKWLTVGTESKTDGFEVTIEDRNDLPKRPKQGQKGIGRLSSAALGSLLLLVSKRKNGKFVAALIDWRLFENPFIYLNDLRIPIKEFENFDEIYNLLPELFDTLMGNIWGESDDPNRNTRLAQAWDQFTKQELENDISEEETTKEKIINTLISEVFFEKHFKVWSVAINEKSHGTAMFIAQLNDDLIYQLSTIPLLDAPDTEKLARERFFQTLSNFTDPFNKENEPSIKDFKYLVQVWKGAYPKTILGDLIEFDIGKLEDLEHILEGQVDEQGYFRGRVKAFGEWIENFNVPPKAVYRTRKDTLVGGFHLRVGTFEQRVNSSSLTEEQHAHFSEQAEKYSGFRVYRDGLRVMPYGREDNDYFEIEFRRSKNAGRYFWANRRMFGRVAITRTGNPNLKDKAGREGLIDNKASKIFREIVQKILLDVSDKYLGSKSELREPTIAAIKETKALEKAEEDKKKLQSKERSRIRKSIKEKTEPLLKHIKDLEGYRNTISHHLEMSNLDELQLLKNKIDNLNEITQSFSLSPIPTNLGRLADDYRAYRKHELLAKELVKELINVVNQAILDSKDRSDFEKISEIYRSKLSSVNNKITHLASQGKSMLSKQSNELDDLIKTCRQQFKVLGESIIEDVKLQRITIEDALQKLEEGQEIIEVDNAQKLTPYITALERINEQIDLEGVAIHSLNESEKYRSELSRFYSLAQLGITVEIIGHELQSLDKTVTGNLKLLAKEDLTDKQKNILQVITDTHSSLINKLQFLSPLKLSGEQIIREITGKEIYNYINDYFSEYFDSQNIKLDVSSDFLKIRIMDNISRIMPVFINLINNAQYWTQFSEQERKILLDVRNGEVIIADSGPGVEPDDINSLFSLFFTRKQRGGRGVGLYLCKQNLQASGHQIRYETIDNKKLLSGANFVIQFKGMGNH</sequence>
<reference evidence="7 8" key="1">
    <citation type="submission" date="2016-05" db="EMBL/GenBank/DDBJ databases">
        <title>The evolution of Acinetobacter baumannii in vivo.</title>
        <authorList>
            <person name="Hua X."/>
            <person name="Yu Y."/>
        </authorList>
    </citation>
    <scope>NUCLEOTIDE SEQUENCE [LARGE SCALE GENOMIC DNA]</scope>
    <source>
        <strain evidence="7 8">XH647</strain>
    </source>
</reference>
<dbReference type="RefSeq" id="WP_071211470.1">
    <property type="nucleotide sequence ID" value="NZ_CP077835.1"/>
</dbReference>
<evidence type="ECO:0000256" key="2">
    <source>
        <dbReference type="ARBA" id="ARBA00012438"/>
    </source>
</evidence>
<dbReference type="Pfam" id="PF19191">
    <property type="entry name" value="HEF_HK"/>
    <property type="match status" value="1"/>
</dbReference>
<gene>
    <name evidence="7" type="ORF">A7M90_02915</name>
</gene>
<dbReference type="InterPro" id="IPR050351">
    <property type="entry name" value="BphY/WalK/GraS-like"/>
</dbReference>
<dbReference type="PANTHER" id="PTHR42878">
    <property type="entry name" value="TWO-COMPONENT HISTIDINE KINASE"/>
    <property type="match status" value="1"/>
</dbReference>
<evidence type="ECO:0000256" key="4">
    <source>
        <dbReference type="ARBA" id="ARBA00022777"/>
    </source>
</evidence>
<dbReference type="Pfam" id="PF13589">
    <property type="entry name" value="HATPase_c_3"/>
    <property type="match status" value="1"/>
</dbReference>
<dbReference type="EMBL" id="LYKI01000012">
    <property type="protein sequence ID" value="OIG73611.1"/>
    <property type="molecule type" value="Genomic_DNA"/>
</dbReference>
<evidence type="ECO:0000256" key="1">
    <source>
        <dbReference type="ARBA" id="ARBA00000085"/>
    </source>
</evidence>
<keyword evidence="3" id="KW-0808">Transferase</keyword>
<dbReference type="InterPro" id="IPR003594">
    <property type="entry name" value="HATPase_dom"/>
</dbReference>
<dbReference type="InterPro" id="IPR036890">
    <property type="entry name" value="HATPase_C_sf"/>
</dbReference>
<organism evidence="7 8">
    <name type="scientific">Acinetobacter baumannii</name>
    <dbReference type="NCBI Taxonomy" id="470"/>
    <lineage>
        <taxon>Bacteria</taxon>
        <taxon>Pseudomonadati</taxon>
        <taxon>Pseudomonadota</taxon>
        <taxon>Gammaproteobacteria</taxon>
        <taxon>Moraxellales</taxon>
        <taxon>Moraxellaceae</taxon>
        <taxon>Acinetobacter</taxon>
        <taxon>Acinetobacter calcoaceticus/baumannii complex</taxon>
    </lineage>
</organism>
<comment type="caution">
    <text evidence="7">The sequence shown here is derived from an EMBL/GenBank/DDBJ whole genome shotgun (WGS) entry which is preliminary data.</text>
</comment>
<dbReference type="PROSITE" id="PS50109">
    <property type="entry name" value="HIS_KIN"/>
    <property type="match status" value="1"/>
</dbReference>
<evidence type="ECO:0000313" key="7">
    <source>
        <dbReference type="EMBL" id="OIG73611.1"/>
    </source>
</evidence>
<feature type="coiled-coil region" evidence="5">
    <location>
        <begin position="516"/>
        <end position="543"/>
    </location>
</feature>
<evidence type="ECO:0000313" key="8">
    <source>
        <dbReference type="Proteomes" id="UP000179937"/>
    </source>
</evidence>
<dbReference type="EC" id="2.7.13.3" evidence="2"/>
<feature type="domain" description="Histidine kinase" evidence="6">
    <location>
        <begin position="781"/>
        <end position="991"/>
    </location>
</feature>
<dbReference type="GO" id="GO:0000156">
    <property type="term" value="F:phosphorelay response regulator activity"/>
    <property type="evidence" value="ECO:0007669"/>
    <property type="project" value="TreeGrafter"/>
</dbReference>
<evidence type="ECO:0000256" key="5">
    <source>
        <dbReference type="SAM" id="Coils"/>
    </source>
</evidence>
<dbReference type="PANTHER" id="PTHR42878:SF14">
    <property type="entry name" value="OSMOLARITY TWO-COMPONENT SYSTEM PROTEIN SSK1"/>
    <property type="match status" value="1"/>
</dbReference>
<evidence type="ECO:0000259" key="6">
    <source>
        <dbReference type="PROSITE" id="PS50109"/>
    </source>
</evidence>
<protein>
    <recommendedName>
        <fullName evidence="2">histidine kinase</fullName>
        <ecNumber evidence="2">2.7.13.3</ecNumber>
    </recommendedName>
</protein>
<proteinExistence type="predicted"/>
<dbReference type="GO" id="GO:0030295">
    <property type="term" value="F:protein kinase activator activity"/>
    <property type="evidence" value="ECO:0007669"/>
    <property type="project" value="TreeGrafter"/>
</dbReference>
<evidence type="ECO:0000256" key="3">
    <source>
        <dbReference type="ARBA" id="ARBA00022679"/>
    </source>
</evidence>
<keyword evidence="5" id="KW-0175">Coiled coil</keyword>
<comment type="catalytic activity">
    <reaction evidence="1">
        <text>ATP + protein L-histidine = ADP + protein N-phospho-L-histidine.</text>
        <dbReference type="EC" id="2.7.13.3"/>
    </reaction>
</comment>
<dbReference type="GO" id="GO:0007234">
    <property type="term" value="P:osmosensory signaling via phosphorelay pathway"/>
    <property type="evidence" value="ECO:0007669"/>
    <property type="project" value="TreeGrafter"/>
</dbReference>
<dbReference type="GO" id="GO:0004673">
    <property type="term" value="F:protein histidine kinase activity"/>
    <property type="evidence" value="ECO:0007669"/>
    <property type="project" value="UniProtKB-EC"/>
</dbReference>
<dbReference type="Gene3D" id="3.30.565.10">
    <property type="entry name" value="Histidine kinase-like ATPase, C-terminal domain"/>
    <property type="match status" value="2"/>
</dbReference>
<dbReference type="SMART" id="SM00387">
    <property type="entry name" value="HATPase_c"/>
    <property type="match status" value="1"/>
</dbReference>
<name>A0A1S2FZA5_ACIBA</name>
<keyword evidence="4 7" id="KW-0418">Kinase</keyword>
<dbReference type="Proteomes" id="UP000179937">
    <property type="component" value="Unassembled WGS sequence"/>
</dbReference>
<dbReference type="Pfam" id="PF02518">
    <property type="entry name" value="HATPase_c"/>
    <property type="match status" value="1"/>
</dbReference>
<dbReference type="InterPro" id="IPR043836">
    <property type="entry name" value="DHp"/>
</dbReference>
<dbReference type="InterPro" id="IPR005467">
    <property type="entry name" value="His_kinase_dom"/>
</dbReference>
<accession>A0A1S2FZA5</accession>
<dbReference type="AlphaFoldDB" id="A0A1S2FZA5"/>